<dbReference type="SMART" id="SM00586">
    <property type="entry name" value="ZnF_DBF"/>
    <property type="match status" value="1"/>
</dbReference>
<gene>
    <name evidence="6" type="ORF">H312_00340</name>
</gene>
<evidence type="ECO:0000313" key="7">
    <source>
        <dbReference type="Proteomes" id="UP000030655"/>
    </source>
</evidence>
<evidence type="ECO:0000256" key="1">
    <source>
        <dbReference type="ARBA" id="ARBA00022723"/>
    </source>
</evidence>
<keyword evidence="1" id="KW-0479">Metal-binding</keyword>
<evidence type="ECO:0000313" key="6">
    <source>
        <dbReference type="EMBL" id="KCZ82317.1"/>
    </source>
</evidence>
<reference evidence="6 7" key="2">
    <citation type="submission" date="2014-03" db="EMBL/GenBank/DDBJ databases">
        <title>The Genome Sequence of Anncaliia algerae insect isolate PRA339.</title>
        <authorList>
            <consortium name="The Broad Institute Genome Sequencing Platform"/>
            <consortium name="The Broad Institute Genome Sequencing Center for Infectious Disease"/>
            <person name="Cuomo C."/>
            <person name="Becnel J."/>
            <person name="Sanscrainte N."/>
            <person name="Walker B."/>
            <person name="Young S.K."/>
            <person name="Zeng Q."/>
            <person name="Gargeya S."/>
            <person name="Fitzgerald M."/>
            <person name="Haas B."/>
            <person name="Abouelleil A."/>
            <person name="Alvarado L."/>
            <person name="Arachchi H.M."/>
            <person name="Berlin A.M."/>
            <person name="Chapman S.B."/>
            <person name="Dewar J."/>
            <person name="Goldberg J."/>
            <person name="Griggs A."/>
            <person name="Gujja S."/>
            <person name="Hansen M."/>
            <person name="Howarth C."/>
            <person name="Imamovic A."/>
            <person name="Larimer J."/>
            <person name="McCowan C."/>
            <person name="Murphy C."/>
            <person name="Neiman D."/>
            <person name="Pearson M."/>
            <person name="Priest M."/>
            <person name="Roberts A."/>
            <person name="Saif S."/>
            <person name="Shea T."/>
            <person name="Sisk P."/>
            <person name="Sykes S."/>
            <person name="Wortman J."/>
            <person name="Nusbaum C."/>
            <person name="Birren B."/>
        </authorList>
    </citation>
    <scope>NUCLEOTIDE SEQUENCE [LARGE SCALE GENOMIC DNA]</scope>
    <source>
        <strain evidence="6 7">PRA339</strain>
    </source>
</reference>
<protein>
    <recommendedName>
        <fullName evidence="5">DBF4-type domain-containing protein</fullName>
    </recommendedName>
</protein>
<keyword evidence="3" id="KW-0862">Zinc</keyword>
<name>A0A059F5D3_9MICR</name>
<dbReference type="GO" id="GO:0010571">
    <property type="term" value="P:positive regulation of nuclear cell cycle DNA replication"/>
    <property type="evidence" value="ECO:0007669"/>
    <property type="project" value="TreeGrafter"/>
</dbReference>
<dbReference type="OrthoDB" id="21380at2759"/>
<evidence type="ECO:0000256" key="3">
    <source>
        <dbReference type="ARBA" id="ARBA00022833"/>
    </source>
</evidence>
<feature type="domain" description="DBF4-type" evidence="5">
    <location>
        <begin position="57"/>
        <end position="106"/>
    </location>
</feature>
<dbReference type="InterPro" id="IPR051590">
    <property type="entry name" value="Replication_Regulatory_Kinase"/>
</dbReference>
<dbReference type="Pfam" id="PF07535">
    <property type="entry name" value="zf-DBF"/>
    <property type="match status" value="1"/>
</dbReference>
<dbReference type="InterPro" id="IPR006572">
    <property type="entry name" value="Znf_DBF"/>
</dbReference>
<sequence>MKKYIIFKNPYILIEDIRKKYRPYFKEYLKEKPTLNLRSYPMNCPFVPGIIKHEKKNKVKQGVCETCYEKFSNYFEHIKSKEHRDFAVDDRHYIELDMFISQFNTKSILQTSTFSDNSVDGSCLTSLLPDVDSFIHEYLNKK</sequence>
<organism evidence="6 7">
    <name type="scientific">Anncaliia algerae PRA339</name>
    <dbReference type="NCBI Taxonomy" id="1288291"/>
    <lineage>
        <taxon>Eukaryota</taxon>
        <taxon>Fungi</taxon>
        <taxon>Fungi incertae sedis</taxon>
        <taxon>Microsporidia</taxon>
        <taxon>Tubulinosematoidea</taxon>
        <taxon>Tubulinosematidae</taxon>
        <taxon>Anncaliia</taxon>
    </lineage>
</organism>
<dbReference type="VEuPathDB" id="MicrosporidiaDB:H312_00340"/>
<keyword evidence="2 4" id="KW-0863">Zinc-finger</keyword>
<reference evidence="7" key="1">
    <citation type="submission" date="2013-02" db="EMBL/GenBank/DDBJ databases">
        <authorList>
            <consortium name="The Broad Institute Genome Sequencing Platform"/>
            <person name="Cuomo C."/>
            <person name="Becnel J."/>
            <person name="Sanscrainte N."/>
            <person name="Walker B."/>
            <person name="Young S.K."/>
            <person name="Zeng Q."/>
            <person name="Gargeya S."/>
            <person name="Fitzgerald M."/>
            <person name="Haas B."/>
            <person name="Abouelleil A."/>
            <person name="Alvarado L."/>
            <person name="Arachchi H.M."/>
            <person name="Berlin A.M."/>
            <person name="Chapman S.B."/>
            <person name="Dewar J."/>
            <person name="Goldberg J."/>
            <person name="Griggs A."/>
            <person name="Gujja S."/>
            <person name="Hansen M."/>
            <person name="Howarth C."/>
            <person name="Imamovic A."/>
            <person name="Larimer J."/>
            <person name="McCowan C."/>
            <person name="Murphy C."/>
            <person name="Neiman D."/>
            <person name="Pearson M."/>
            <person name="Priest M."/>
            <person name="Roberts A."/>
            <person name="Saif S."/>
            <person name="Shea T."/>
            <person name="Sisk P."/>
            <person name="Sykes S."/>
            <person name="Wortman J."/>
            <person name="Nusbaum C."/>
            <person name="Birren B."/>
        </authorList>
    </citation>
    <scope>NUCLEOTIDE SEQUENCE [LARGE SCALE GENOMIC DNA]</scope>
    <source>
        <strain evidence="7">PRA339</strain>
    </source>
</reference>
<evidence type="ECO:0000259" key="5">
    <source>
        <dbReference type="PROSITE" id="PS51265"/>
    </source>
</evidence>
<dbReference type="AlphaFoldDB" id="A0A059F5D3"/>
<dbReference type="PANTHER" id="PTHR15375">
    <property type="entry name" value="ACTIVATOR OF S-PHASE KINASE-RELATED"/>
    <property type="match status" value="1"/>
</dbReference>
<dbReference type="FunFam" id="6.10.250.3410:FF:000001">
    <property type="entry name" value="Protein DBF4 homolog A"/>
    <property type="match status" value="1"/>
</dbReference>
<dbReference type="GO" id="GO:0003676">
    <property type="term" value="F:nucleic acid binding"/>
    <property type="evidence" value="ECO:0007669"/>
    <property type="project" value="InterPro"/>
</dbReference>
<dbReference type="PANTHER" id="PTHR15375:SF26">
    <property type="entry name" value="PROTEIN CHIFFON"/>
    <property type="match status" value="1"/>
</dbReference>
<dbReference type="HOGENOM" id="CLU_1815326_0_0_1"/>
<dbReference type="EMBL" id="KK365131">
    <property type="protein sequence ID" value="KCZ82317.1"/>
    <property type="molecule type" value="Genomic_DNA"/>
</dbReference>
<dbReference type="GO" id="GO:0043539">
    <property type="term" value="F:protein serine/threonine kinase activator activity"/>
    <property type="evidence" value="ECO:0007669"/>
    <property type="project" value="TreeGrafter"/>
</dbReference>
<evidence type="ECO:0000256" key="2">
    <source>
        <dbReference type="ARBA" id="ARBA00022771"/>
    </source>
</evidence>
<proteinExistence type="predicted"/>
<accession>A0A059F5D3</accession>
<keyword evidence="7" id="KW-1185">Reference proteome</keyword>
<dbReference type="PROSITE" id="PS51265">
    <property type="entry name" value="ZF_DBF4"/>
    <property type="match status" value="1"/>
</dbReference>
<dbReference type="Proteomes" id="UP000030655">
    <property type="component" value="Unassembled WGS sequence"/>
</dbReference>
<dbReference type="GO" id="GO:0008270">
    <property type="term" value="F:zinc ion binding"/>
    <property type="evidence" value="ECO:0007669"/>
    <property type="project" value="UniProtKB-KW"/>
</dbReference>
<dbReference type="Gene3D" id="6.10.250.3410">
    <property type="entry name" value="DBF zinc finger"/>
    <property type="match status" value="1"/>
</dbReference>
<evidence type="ECO:0000256" key="4">
    <source>
        <dbReference type="PROSITE-ProRule" id="PRU00600"/>
    </source>
</evidence>
<dbReference type="GO" id="GO:0031431">
    <property type="term" value="C:Dbf4-dependent protein kinase complex"/>
    <property type="evidence" value="ECO:0007669"/>
    <property type="project" value="TreeGrafter"/>
</dbReference>
<dbReference type="InterPro" id="IPR038545">
    <property type="entry name" value="Znf_DBF_sf"/>
</dbReference>
<dbReference type="GO" id="GO:1901987">
    <property type="term" value="P:regulation of cell cycle phase transition"/>
    <property type="evidence" value="ECO:0007669"/>
    <property type="project" value="TreeGrafter"/>
</dbReference>
<dbReference type="STRING" id="1288291.A0A059F5D3"/>